<protein>
    <submittedName>
        <fullName evidence="1">Uncharacterized protein</fullName>
    </submittedName>
</protein>
<sequence>MLTGGKSLFLNLPDKLQEIYSEVSQRDILADRKASWTLKSIDEDHHSDL</sequence>
<feature type="non-terminal residue" evidence="1">
    <location>
        <position position="1"/>
    </location>
</feature>
<dbReference type="Proteomes" id="UP000681720">
    <property type="component" value="Unassembled WGS sequence"/>
</dbReference>
<comment type="caution">
    <text evidence="1">The sequence shown here is derived from an EMBL/GenBank/DDBJ whole genome shotgun (WGS) entry which is preliminary data.</text>
</comment>
<evidence type="ECO:0000313" key="1">
    <source>
        <dbReference type="EMBL" id="CAF4300346.1"/>
    </source>
</evidence>
<dbReference type="AlphaFoldDB" id="A0A8S2TPL1"/>
<accession>A0A8S2TPL1</accession>
<evidence type="ECO:0000313" key="3">
    <source>
        <dbReference type="EMBL" id="CAF4426831.1"/>
    </source>
</evidence>
<name>A0A8S2TPL1_9BILA</name>
<evidence type="ECO:0000313" key="2">
    <source>
        <dbReference type="EMBL" id="CAF4424121.1"/>
    </source>
</evidence>
<dbReference type="EMBL" id="CAJOBH010035550">
    <property type="protein sequence ID" value="CAF4300346.1"/>
    <property type="molecule type" value="Genomic_DNA"/>
</dbReference>
<gene>
    <name evidence="1" type="ORF">BYL167_LOCUS27464</name>
    <name evidence="2" type="ORF">GIL414_LOCUS31231</name>
    <name evidence="3" type="ORF">GIL414_LOCUS31354</name>
</gene>
<dbReference type="EMBL" id="CAJOBJ010062502">
    <property type="protein sequence ID" value="CAF4424121.1"/>
    <property type="molecule type" value="Genomic_DNA"/>
</dbReference>
<proteinExistence type="predicted"/>
<reference evidence="1" key="1">
    <citation type="submission" date="2021-02" db="EMBL/GenBank/DDBJ databases">
        <authorList>
            <person name="Nowell W R."/>
        </authorList>
    </citation>
    <scope>NUCLEOTIDE SEQUENCE</scope>
</reference>
<evidence type="ECO:0000313" key="4">
    <source>
        <dbReference type="Proteomes" id="UP000681967"/>
    </source>
</evidence>
<dbReference type="EMBL" id="CAJOBJ010063128">
    <property type="protein sequence ID" value="CAF4426831.1"/>
    <property type="molecule type" value="Genomic_DNA"/>
</dbReference>
<dbReference type="Proteomes" id="UP000681967">
    <property type="component" value="Unassembled WGS sequence"/>
</dbReference>
<organism evidence="1 4">
    <name type="scientific">Rotaria magnacalcarata</name>
    <dbReference type="NCBI Taxonomy" id="392030"/>
    <lineage>
        <taxon>Eukaryota</taxon>
        <taxon>Metazoa</taxon>
        <taxon>Spiralia</taxon>
        <taxon>Gnathifera</taxon>
        <taxon>Rotifera</taxon>
        <taxon>Eurotatoria</taxon>
        <taxon>Bdelloidea</taxon>
        <taxon>Philodinida</taxon>
        <taxon>Philodinidae</taxon>
        <taxon>Rotaria</taxon>
    </lineage>
</organism>